<reference evidence="1 2" key="1">
    <citation type="submission" date="2016-11" db="EMBL/GenBank/DDBJ databases">
        <authorList>
            <person name="Jaros S."/>
            <person name="Januszkiewicz K."/>
            <person name="Wedrychowicz H."/>
        </authorList>
    </citation>
    <scope>NUCLEOTIDE SEQUENCE [LARGE SCALE GENOMIC DNA]</scope>
    <source>
        <strain evidence="1 2">GAS499</strain>
    </source>
</reference>
<protein>
    <recommendedName>
        <fullName evidence="3">Phage baseplate protein</fullName>
    </recommendedName>
</protein>
<dbReference type="AlphaFoldDB" id="A0A1M6KBH4"/>
<dbReference type="Pfam" id="PF12322">
    <property type="entry name" value="T4_baseplate"/>
    <property type="match status" value="1"/>
</dbReference>
<sequence>MQVPSTQDLLAAWEHGRAAPRPTGRALALLSAACVDMRPDQIARLTIGARDHLLLTLRRKMFGARLAAVTRCPACQANLEMEFDADDIVVAPTGGTEQQERAKGLSLRLDGYDIAFRLPNSLDLLALPGGGSVDESKRHLIERVLQRALHGDREISAAELPRALIDALDQQMSRADPQGEVRLNLNCAECEANWRAPFDIVSYFWSEIDAWAIGVLRDVHRLARAYGWPEGDILALSPMRRQCYLDMLDA</sequence>
<name>A0A1M6KBH4_9BRAD</name>
<evidence type="ECO:0000313" key="1">
    <source>
        <dbReference type="EMBL" id="SHJ56242.1"/>
    </source>
</evidence>
<gene>
    <name evidence="1" type="ORF">SAMN05444159_0924</name>
</gene>
<proteinExistence type="predicted"/>
<evidence type="ECO:0000313" key="2">
    <source>
        <dbReference type="Proteomes" id="UP000189935"/>
    </source>
</evidence>
<evidence type="ECO:0008006" key="3">
    <source>
        <dbReference type="Google" id="ProtNLM"/>
    </source>
</evidence>
<dbReference type="RefSeq" id="WP_079537113.1">
    <property type="nucleotide sequence ID" value="NZ_LT670844.1"/>
</dbReference>
<dbReference type="OrthoDB" id="283948at2"/>
<organism evidence="1 2">
    <name type="scientific">Bradyrhizobium lablabi</name>
    <dbReference type="NCBI Taxonomy" id="722472"/>
    <lineage>
        <taxon>Bacteria</taxon>
        <taxon>Pseudomonadati</taxon>
        <taxon>Pseudomonadota</taxon>
        <taxon>Alphaproteobacteria</taxon>
        <taxon>Hyphomicrobiales</taxon>
        <taxon>Nitrobacteraceae</taxon>
        <taxon>Bradyrhizobium</taxon>
    </lineage>
</organism>
<accession>A0A1M6KBH4</accession>
<dbReference type="Proteomes" id="UP000189935">
    <property type="component" value="Chromosome I"/>
</dbReference>
<dbReference type="EMBL" id="LT670844">
    <property type="protein sequence ID" value="SHJ56242.1"/>
    <property type="molecule type" value="Genomic_DNA"/>
</dbReference>
<dbReference type="InterPro" id="IPR024364">
    <property type="entry name" value="Baseplate_phage_T4-like"/>
</dbReference>